<accession>A0A926JCK7</accession>
<protein>
    <submittedName>
        <fullName evidence="1">Uncharacterized protein</fullName>
    </submittedName>
</protein>
<proteinExistence type="predicted"/>
<sequence>MAAIALAPVGAALCTGPQALVCGGVALLALGIGALMVQGADDDAEENLSGAQTGAEACSTCEPPQCGPLNDEIRGLRDEIESRYRDMEIDQYDLFNRAYSNHSPLFVNGVKIGSWEGHLMQYEQKQTRLRNKTADARGLGCSITTPDADRWGGRSAPLRPNRIYR</sequence>
<dbReference type="Proteomes" id="UP000608594">
    <property type="component" value="Unassembled WGS sequence"/>
</dbReference>
<dbReference type="RefSeq" id="WP_187794784.1">
    <property type="nucleotide sequence ID" value="NZ_JACOQL010000005.1"/>
</dbReference>
<gene>
    <name evidence="1" type="ORF">H4P12_16600</name>
</gene>
<evidence type="ECO:0000313" key="2">
    <source>
        <dbReference type="Proteomes" id="UP000608594"/>
    </source>
</evidence>
<evidence type="ECO:0000313" key="1">
    <source>
        <dbReference type="EMBL" id="MBC9248291.1"/>
    </source>
</evidence>
<comment type="caution">
    <text evidence="1">The sequence shown here is derived from an EMBL/GenBank/DDBJ whole genome shotgun (WGS) entry which is preliminary data.</text>
</comment>
<dbReference type="EMBL" id="JACOQL010000005">
    <property type="protein sequence ID" value="MBC9248291.1"/>
    <property type="molecule type" value="Genomic_DNA"/>
</dbReference>
<reference evidence="1" key="1">
    <citation type="submission" date="2020-08" db="EMBL/GenBank/DDBJ databases">
        <title>Paracoccus amoyensis sp. nov., isolated from the surface seawater at coast of Xiamen, Fujian.</title>
        <authorList>
            <person name="Lyu L."/>
        </authorList>
    </citation>
    <scope>NUCLEOTIDE SEQUENCE</scope>
    <source>
        <strain evidence="1">11-3</strain>
    </source>
</reference>
<name>A0A926JCK7_9RHOB</name>
<keyword evidence="2" id="KW-1185">Reference proteome</keyword>
<dbReference type="AlphaFoldDB" id="A0A926JCK7"/>
<organism evidence="1 2">
    <name type="scientific">Paracoccus amoyensis</name>
    <dbReference type="NCBI Taxonomy" id="2760093"/>
    <lineage>
        <taxon>Bacteria</taxon>
        <taxon>Pseudomonadati</taxon>
        <taxon>Pseudomonadota</taxon>
        <taxon>Alphaproteobacteria</taxon>
        <taxon>Rhodobacterales</taxon>
        <taxon>Paracoccaceae</taxon>
        <taxon>Paracoccus</taxon>
    </lineage>
</organism>